<evidence type="ECO:0000313" key="13">
    <source>
        <dbReference type="EMBL" id="SUB75633.1"/>
    </source>
</evidence>
<dbReference type="GO" id="GO:0008413">
    <property type="term" value="F:8-oxo-7,8-dihydroguanosine triphosphate pyrophosphatase activity"/>
    <property type="evidence" value="ECO:0007669"/>
    <property type="project" value="TreeGrafter"/>
</dbReference>
<sequence length="130" mass="15153">MKKIKVVAAVIRAENKFFIAKRGYGEFKGFWEFPGGKVEALESDEEALKREIREELEIEVEVCEMLCKIEHNYENFSVDLSVYMARILKGNIILKEHMDSSWITIDEIDKFEFLAGNVKVIEELKSKFIV</sequence>
<dbReference type="InterPro" id="IPR000086">
    <property type="entry name" value="NUDIX_hydrolase_dom"/>
</dbReference>
<dbReference type="PANTHER" id="PTHR47707">
    <property type="entry name" value="8-OXO-DGTP DIPHOSPHATASE"/>
    <property type="match status" value="1"/>
</dbReference>
<accession>A0A379DEC5</accession>
<keyword evidence="9" id="KW-0234">DNA repair</keyword>
<evidence type="ECO:0000256" key="2">
    <source>
        <dbReference type="ARBA" id="ARBA00005582"/>
    </source>
</evidence>
<keyword evidence="4" id="KW-0235">DNA replication</keyword>
<keyword evidence="6" id="KW-0227">DNA damage</keyword>
<dbReference type="InterPro" id="IPR015797">
    <property type="entry name" value="NUDIX_hydrolase-like_dom_sf"/>
</dbReference>
<dbReference type="GO" id="GO:0046872">
    <property type="term" value="F:metal ion binding"/>
    <property type="evidence" value="ECO:0007669"/>
    <property type="project" value="UniProtKB-KW"/>
</dbReference>
<comment type="catalytic activity">
    <reaction evidence="10">
        <text>8-oxo-dGTP + H2O = 8-oxo-dGMP + diphosphate + H(+)</text>
        <dbReference type="Rhea" id="RHEA:31575"/>
        <dbReference type="ChEBI" id="CHEBI:15377"/>
        <dbReference type="ChEBI" id="CHEBI:15378"/>
        <dbReference type="ChEBI" id="CHEBI:33019"/>
        <dbReference type="ChEBI" id="CHEBI:63224"/>
        <dbReference type="ChEBI" id="CHEBI:77896"/>
        <dbReference type="EC" id="3.6.1.55"/>
    </reaction>
</comment>
<organism evidence="13 14">
    <name type="scientific">Peptoniphilus indolicus</name>
    <dbReference type="NCBI Taxonomy" id="33030"/>
    <lineage>
        <taxon>Bacteria</taxon>
        <taxon>Bacillati</taxon>
        <taxon>Bacillota</taxon>
        <taxon>Tissierellia</taxon>
        <taxon>Tissierellales</taxon>
        <taxon>Peptoniphilaceae</taxon>
        <taxon>Peptoniphilus</taxon>
    </lineage>
</organism>
<evidence type="ECO:0000259" key="12">
    <source>
        <dbReference type="PROSITE" id="PS51462"/>
    </source>
</evidence>
<evidence type="ECO:0000256" key="11">
    <source>
        <dbReference type="ARBA" id="ARBA00038905"/>
    </source>
</evidence>
<dbReference type="InterPro" id="IPR020476">
    <property type="entry name" value="Nudix_hydrolase"/>
</dbReference>
<dbReference type="Proteomes" id="UP000254777">
    <property type="component" value="Unassembled WGS sequence"/>
</dbReference>
<dbReference type="GO" id="GO:0006281">
    <property type="term" value="P:DNA repair"/>
    <property type="evidence" value="ECO:0007669"/>
    <property type="project" value="UniProtKB-KW"/>
</dbReference>
<dbReference type="EC" id="3.6.1.55" evidence="11"/>
<comment type="similarity">
    <text evidence="2">Belongs to the Nudix hydrolase family.</text>
</comment>
<dbReference type="GO" id="GO:0044716">
    <property type="term" value="F:8-oxo-GDP phosphatase activity"/>
    <property type="evidence" value="ECO:0007669"/>
    <property type="project" value="TreeGrafter"/>
</dbReference>
<dbReference type="GO" id="GO:0044715">
    <property type="term" value="F:8-oxo-dGDP phosphatase activity"/>
    <property type="evidence" value="ECO:0007669"/>
    <property type="project" value="TreeGrafter"/>
</dbReference>
<evidence type="ECO:0000256" key="1">
    <source>
        <dbReference type="ARBA" id="ARBA00001946"/>
    </source>
</evidence>
<evidence type="ECO:0000256" key="9">
    <source>
        <dbReference type="ARBA" id="ARBA00023204"/>
    </source>
</evidence>
<dbReference type="InterPro" id="IPR029119">
    <property type="entry name" value="MutY_C"/>
</dbReference>
<dbReference type="PANTHER" id="PTHR47707:SF1">
    <property type="entry name" value="NUDIX HYDROLASE FAMILY PROTEIN"/>
    <property type="match status" value="1"/>
</dbReference>
<keyword evidence="7 13" id="KW-0378">Hydrolase</keyword>
<evidence type="ECO:0000256" key="10">
    <source>
        <dbReference type="ARBA" id="ARBA00035861"/>
    </source>
</evidence>
<dbReference type="Gene3D" id="3.90.79.10">
    <property type="entry name" value="Nucleoside Triphosphate Pyrophosphohydrolase"/>
    <property type="match status" value="1"/>
</dbReference>
<feature type="domain" description="Nudix hydrolase" evidence="12">
    <location>
        <begin position="2"/>
        <end position="126"/>
    </location>
</feature>
<dbReference type="Pfam" id="PF14815">
    <property type="entry name" value="NUDIX_4"/>
    <property type="match status" value="1"/>
</dbReference>
<dbReference type="RefSeq" id="WP_004820794.1">
    <property type="nucleotide sequence ID" value="NZ_UGTH01000001.1"/>
</dbReference>
<evidence type="ECO:0000256" key="8">
    <source>
        <dbReference type="ARBA" id="ARBA00022842"/>
    </source>
</evidence>
<evidence type="ECO:0000256" key="3">
    <source>
        <dbReference type="ARBA" id="ARBA00022457"/>
    </source>
</evidence>
<dbReference type="GO" id="GO:0035539">
    <property type="term" value="F:8-oxo-7,8-dihydrodeoxyguanosine triphosphate pyrophosphatase activity"/>
    <property type="evidence" value="ECO:0007669"/>
    <property type="project" value="UniProtKB-EC"/>
</dbReference>
<evidence type="ECO:0000313" key="14">
    <source>
        <dbReference type="Proteomes" id="UP000254777"/>
    </source>
</evidence>
<keyword evidence="5" id="KW-0479">Metal-binding</keyword>
<gene>
    <name evidence="13" type="primary">nudG</name>
    <name evidence="13" type="ORF">NCTC11088_01431</name>
</gene>
<reference evidence="13 14" key="1">
    <citation type="submission" date="2018-06" db="EMBL/GenBank/DDBJ databases">
        <authorList>
            <consortium name="Pathogen Informatics"/>
            <person name="Doyle S."/>
        </authorList>
    </citation>
    <scope>NUCLEOTIDE SEQUENCE [LARGE SCALE GENOMIC DNA]</scope>
    <source>
        <strain evidence="13 14">NCTC11088</strain>
    </source>
</reference>
<name>A0A379DEC5_9FIRM</name>
<proteinExistence type="inferred from homology"/>
<keyword evidence="3" id="KW-0515">Mutator protein</keyword>
<dbReference type="SUPFAM" id="SSF55811">
    <property type="entry name" value="Nudix"/>
    <property type="match status" value="1"/>
</dbReference>
<dbReference type="PROSITE" id="PS51462">
    <property type="entry name" value="NUDIX"/>
    <property type="match status" value="1"/>
</dbReference>
<dbReference type="PRINTS" id="PR00502">
    <property type="entry name" value="NUDIXFAMILY"/>
</dbReference>
<dbReference type="EMBL" id="UGTH01000001">
    <property type="protein sequence ID" value="SUB75633.1"/>
    <property type="molecule type" value="Genomic_DNA"/>
</dbReference>
<dbReference type="CDD" id="cd03425">
    <property type="entry name" value="NUDIX_MutT_NudA_like"/>
    <property type="match status" value="1"/>
</dbReference>
<evidence type="ECO:0000256" key="6">
    <source>
        <dbReference type="ARBA" id="ARBA00022763"/>
    </source>
</evidence>
<protein>
    <recommendedName>
        <fullName evidence="11">8-oxo-dGTP diphosphatase</fullName>
        <ecNumber evidence="11">3.6.1.55</ecNumber>
    </recommendedName>
</protein>
<dbReference type="InterPro" id="IPR047127">
    <property type="entry name" value="MutT-like"/>
</dbReference>
<evidence type="ECO:0000256" key="5">
    <source>
        <dbReference type="ARBA" id="ARBA00022723"/>
    </source>
</evidence>
<keyword evidence="8" id="KW-0460">Magnesium</keyword>
<evidence type="ECO:0000256" key="7">
    <source>
        <dbReference type="ARBA" id="ARBA00022801"/>
    </source>
</evidence>
<evidence type="ECO:0000256" key="4">
    <source>
        <dbReference type="ARBA" id="ARBA00022705"/>
    </source>
</evidence>
<comment type="cofactor">
    <cofactor evidence="1">
        <name>Mg(2+)</name>
        <dbReference type="ChEBI" id="CHEBI:18420"/>
    </cofactor>
</comment>
<dbReference type="GO" id="GO:0006260">
    <property type="term" value="P:DNA replication"/>
    <property type="evidence" value="ECO:0007669"/>
    <property type="project" value="UniProtKB-KW"/>
</dbReference>
<dbReference type="AlphaFoldDB" id="A0A379DEC5"/>